<evidence type="ECO:0000256" key="1">
    <source>
        <dbReference type="ARBA" id="ARBA00001946"/>
    </source>
</evidence>
<evidence type="ECO:0000256" key="7">
    <source>
        <dbReference type="ARBA" id="ARBA00022679"/>
    </source>
</evidence>
<dbReference type="SUPFAM" id="SSF53271">
    <property type="entry name" value="PRTase-like"/>
    <property type="match status" value="1"/>
</dbReference>
<evidence type="ECO:0000256" key="4">
    <source>
        <dbReference type="ARBA" id="ARBA00011894"/>
    </source>
</evidence>
<evidence type="ECO:0000256" key="5">
    <source>
        <dbReference type="ARBA" id="ARBA00022533"/>
    </source>
</evidence>
<dbReference type="Proteomes" id="UP001143981">
    <property type="component" value="Unassembled WGS sequence"/>
</dbReference>
<reference evidence="11" key="1">
    <citation type="submission" date="2022-07" db="EMBL/GenBank/DDBJ databases">
        <title>Phylogenomic reconstructions and comparative analyses of Kickxellomycotina fungi.</title>
        <authorList>
            <person name="Reynolds N.K."/>
            <person name="Stajich J.E."/>
            <person name="Barry K."/>
            <person name="Grigoriev I.V."/>
            <person name="Crous P."/>
            <person name="Smith M.E."/>
        </authorList>
    </citation>
    <scope>NUCLEOTIDE SEQUENCE</scope>
    <source>
        <strain evidence="11">BCRC 34381</strain>
    </source>
</reference>
<dbReference type="InterPro" id="IPR050054">
    <property type="entry name" value="UPRTase/APRTase"/>
</dbReference>
<evidence type="ECO:0000256" key="6">
    <source>
        <dbReference type="ARBA" id="ARBA00022676"/>
    </source>
</evidence>
<organism evidence="11 12">
    <name type="scientific">Coemansia biformis</name>
    <dbReference type="NCBI Taxonomy" id="1286918"/>
    <lineage>
        <taxon>Eukaryota</taxon>
        <taxon>Fungi</taxon>
        <taxon>Fungi incertae sedis</taxon>
        <taxon>Zoopagomycota</taxon>
        <taxon>Kickxellomycotina</taxon>
        <taxon>Kickxellomycetes</taxon>
        <taxon>Kickxellales</taxon>
        <taxon>Kickxellaceae</taxon>
        <taxon>Coemansia</taxon>
    </lineage>
</organism>
<dbReference type="Gene3D" id="3.40.50.2020">
    <property type="match status" value="1"/>
</dbReference>
<comment type="pathway">
    <text evidence="2">Pyrimidine metabolism; UMP biosynthesis via salvage pathway; UMP from uracil: step 1/1.</text>
</comment>
<feature type="domain" description="Phosphoribosyltransferase" evidence="10">
    <location>
        <begin position="9"/>
        <end position="211"/>
    </location>
</feature>
<keyword evidence="8" id="KW-0547">Nucleotide-binding</keyword>
<keyword evidence="6" id="KW-0328">Glycosyltransferase</keyword>
<dbReference type="PANTHER" id="PTHR32315:SF4">
    <property type="entry name" value="URACIL PHOSPHORIBOSYLTRANSFERASE, CHLOROPLASTIC"/>
    <property type="match status" value="1"/>
</dbReference>
<dbReference type="EMBL" id="JANBOI010001705">
    <property type="protein sequence ID" value="KAJ1726210.1"/>
    <property type="molecule type" value="Genomic_DNA"/>
</dbReference>
<dbReference type="AlphaFoldDB" id="A0A9W8CVW1"/>
<evidence type="ECO:0000313" key="12">
    <source>
        <dbReference type="Proteomes" id="UP001143981"/>
    </source>
</evidence>
<evidence type="ECO:0000256" key="2">
    <source>
        <dbReference type="ARBA" id="ARBA00005180"/>
    </source>
</evidence>
<protein>
    <recommendedName>
        <fullName evidence="4">uracil phosphoribosyltransferase</fullName>
        <ecNumber evidence="4">2.4.2.9</ecNumber>
    </recommendedName>
</protein>
<sequence length="212" mass="22781">MDLPANVTVSKHPLTAQGVSALRRAGISSRQARELTDSIGRLLMYEATQDMELAPTQEEQSPLGPYMGTALAQRQALVPILRSGLGLLAAASDYLPDAQVHHLGLFREEATLQPVEYYNKLPRVCAVHRCFVLDPMIATGGTADAAIQIIKAWRAPRISFVAVCASRAGLHRVATSHPDVQFFVAAVDDDLDARGLVVPGIGDCGDRLNNTA</sequence>
<dbReference type="GO" id="GO:0005525">
    <property type="term" value="F:GTP binding"/>
    <property type="evidence" value="ECO:0007669"/>
    <property type="project" value="UniProtKB-KW"/>
</dbReference>
<evidence type="ECO:0000256" key="3">
    <source>
        <dbReference type="ARBA" id="ARBA00009516"/>
    </source>
</evidence>
<comment type="caution">
    <text evidence="11">The sequence shown here is derived from an EMBL/GenBank/DDBJ whole genome shotgun (WGS) entry which is preliminary data.</text>
</comment>
<dbReference type="CDD" id="cd06223">
    <property type="entry name" value="PRTases_typeI"/>
    <property type="match status" value="1"/>
</dbReference>
<proteinExistence type="inferred from homology"/>
<evidence type="ECO:0000313" key="11">
    <source>
        <dbReference type="EMBL" id="KAJ1726210.1"/>
    </source>
</evidence>
<evidence type="ECO:0000259" key="10">
    <source>
        <dbReference type="Pfam" id="PF14681"/>
    </source>
</evidence>
<comment type="similarity">
    <text evidence="3">Belongs to the UPRTase family.</text>
</comment>
<dbReference type="Pfam" id="PF14681">
    <property type="entry name" value="UPRTase"/>
    <property type="match status" value="1"/>
</dbReference>
<gene>
    <name evidence="11" type="ORF">LPJ61_005346</name>
</gene>
<keyword evidence="5" id="KW-0021">Allosteric enzyme</keyword>
<dbReference type="InterPro" id="IPR029057">
    <property type="entry name" value="PRTase-like"/>
</dbReference>
<name>A0A9W8CVW1_9FUNG</name>
<keyword evidence="12" id="KW-1185">Reference proteome</keyword>
<evidence type="ECO:0000256" key="9">
    <source>
        <dbReference type="ARBA" id="ARBA00023134"/>
    </source>
</evidence>
<dbReference type="EC" id="2.4.2.9" evidence="4"/>
<accession>A0A9W8CVW1</accession>
<dbReference type="InterPro" id="IPR000836">
    <property type="entry name" value="PRTase_dom"/>
</dbReference>
<keyword evidence="7" id="KW-0808">Transferase</keyword>
<dbReference type="OrthoDB" id="10257085at2759"/>
<dbReference type="NCBIfam" id="NF001097">
    <property type="entry name" value="PRK00129.1"/>
    <property type="match status" value="1"/>
</dbReference>
<keyword evidence="9" id="KW-0342">GTP-binding</keyword>
<comment type="cofactor">
    <cofactor evidence="1">
        <name>Mg(2+)</name>
        <dbReference type="ChEBI" id="CHEBI:18420"/>
    </cofactor>
</comment>
<dbReference type="PANTHER" id="PTHR32315">
    <property type="entry name" value="ADENINE PHOSPHORIBOSYLTRANSFERASE"/>
    <property type="match status" value="1"/>
</dbReference>
<dbReference type="GO" id="GO:0004845">
    <property type="term" value="F:uracil phosphoribosyltransferase activity"/>
    <property type="evidence" value="ECO:0007669"/>
    <property type="project" value="UniProtKB-EC"/>
</dbReference>
<evidence type="ECO:0000256" key="8">
    <source>
        <dbReference type="ARBA" id="ARBA00022741"/>
    </source>
</evidence>